<evidence type="ECO:0000256" key="1">
    <source>
        <dbReference type="ARBA" id="ARBA00005417"/>
    </source>
</evidence>
<sequence length="304" mass="34683">MLKMQKVGKIYMQKIVLQDLNLEVENGRIFGLIGAVGEGKTTLCRMIAGLIPIDEGEIYIDEKPLSRHPEIVRKKLGYVPRQFGRYRDMTCEEYLEYFGRLYGRNDDITEKKLEELLEMAKLASRSREQVDQQRPEVKKKLSLIRCLLTDPDVLVLDDFLVGLDVRERKELNTLLLQIRDMDKAILISSPGTSFLTGEEDCLGILQRGNIVVQGTLEEITEQVNRSNPLELVIAENCAKAVEVLKAEKTITRISMDGNKIFAGFEGTQEDQVRILRCLMKEGVPVISFQRGKSDLESVFWKLTE</sequence>
<dbReference type="PANTHER" id="PTHR43335:SF3">
    <property type="entry name" value="ABC TRANSPORTER"/>
    <property type="match status" value="1"/>
</dbReference>
<dbReference type="CDD" id="cd03230">
    <property type="entry name" value="ABC_DR_subfamily_A"/>
    <property type="match status" value="1"/>
</dbReference>
<keyword evidence="5" id="KW-1185">Reference proteome</keyword>
<dbReference type="Pfam" id="PF00005">
    <property type="entry name" value="ABC_tran"/>
    <property type="match status" value="1"/>
</dbReference>
<keyword evidence="4" id="KW-0067">ATP-binding</keyword>
<dbReference type="GO" id="GO:0005524">
    <property type="term" value="F:ATP binding"/>
    <property type="evidence" value="ECO:0007669"/>
    <property type="project" value="UniProtKB-KW"/>
</dbReference>
<dbReference type="Proteomes" id="UP000606193">
    <property type="component" value="Unassembled WGS sequence"/>
</dbReference>
<keyword evidence="4" id="KW-0547">Nucleotide-binding</keyword>
<keyword evidence="2" id="KW-0813">Transport</keyword>
<comment type="similarity">
    <text evidence="1">Belongs to the ABC transporter superfamily.</text>
</comment>
<accession>A0ABR7MXK4</accession>
<dbReference type="Gene3D" id="3.40.50.300">
    <property type="entry name" value="P-loop containing nucleotide triphosphate hydrolases"/>
    <property type="match status" value="1"/>
</dbReference>
<evidence type="ECO:0000256" key="2">
    <source>
        <dbReference type="ARBA" id="ARBA00022448"/>
    </source>
</evidence>
<dbReference type="RefSeq" id="WP_022464879.1">
    <property type="nucleotide sequence ID" value="NZ_JACRSX010000001.1"/>
</dbReference>
<dbReference type="InterPro" id="IPR027417">
    <property type="entry name" value="P-loop_NTPase"/>
</dbReference>
<comment type="caution">
    <text evidence="4">The sequence shown here is derived from an EMBL/GenBank/DDBJ whole genome shotgun (WGS) entry which is preliminary data.</text>
</comment>
<organism evidence="4 5">
    <name type="scientific">Jutongia huaianensis</name>
    <dbReference type="NCBI Taxonomy" id="2763668"/>
    <lineage>
        <taxon>Bacteria</taxon>
        <taxon>Bacillati</taxon>
        <taxon>Bacillota</taxon>
        <taxon>Clostridia</taxon>
        <taxon>Lachnospirales</taxon>
        <taxon>Lachnospiraceae</taxon>
        <taxon>Jutongia</taxon>
    </lineage>
</organism>
<name>A0ABR7MXK4_9FIRM</name>
<evidence type="ECO:0000313" key="5">
    <source>
        <dbReference type="Proteomes" id="UP000606193"/>
    </source>
</evidence>
<proteinExistence type="inferred from homology"/>
<dbReference type="PROSITE" id="PS50893">
    <property type="entry name" value="ABC_TRANSPORTER_2"/>
    <property type="match status" value="1"/>
</dbReference>
<reference evidence="4 5" key="1">
    <citation type="submission" date="2020-08" db="EMBL/GenBank/DDBJ databases">
        <title>Genome public.</title>
        <authorList>
            <person name="Liu C."/>
            <person name="Sun Q."/>
        </authorList>
    </citation>
    <scope>NUCLEOTIDE SEQUENCE [LARGE SCALE GENOMIC DNA]</scope>
    <source>
        <strain evidence="4 5">NSJ-37</strain>
    </source>
</reference>
<evidence type="ECO:0000259" key="3">
    <source>
        <dbReference type="PROSITE" id="PS50893"/>
    </source>
</evidence>
<protein>
    <submittedName>
        <fullName evidence="4">ABC transporter ATP-binding protein</fullName>
    </submittedName>
</protein>
<dbReference type="PANTHER" id="PTHR43335">
    <property type="entry name" value="ABC TRANSPORTER, ATP-BINDING PROTEIN"/>
    <property type="match status" value="1"/>
</dbReference>
<evidence type="ECO:0000313" key="4">
    <source>
        <dbReference type="EMBL" id="MBC8561120.1"/>
    </source>
</evidence>
<dbReference type="InterPro" id="IPR003439">
    <property type="entry name" value="ABC_transporter-like_ATP-bd"/>
</dbReference>
<dbReference type="SUPFAM" id="SSF52540">
    <property type="entry name" value="P-loop containing nucleoside triphosphate hydrolases"/>
    <property type="match status" value="1"/>
</dbReference>
<dbReference type="EMBL" id="JACRSX010000001">
    <property type="protein sequence ID" value="MBC8561120.1"/>
    <property type="molecule type" value="Genomic_DNA"/>
</dbReference>
<gene>
    <name evidence="4" type="ORF">H8704_00500</name>
</gene>
<feature type="domain" description="ABC transporter" evidence="3">
    <location>
        <begin position="2"/>
        <end position="232"/>
    </location>
</feature>